<dbReference type="Gene3D" id="2.60.120.200">
    <property type="match status" value="1"/>
</dbReference>
<dbReference type="InterPro" id="IPR006644">
    <property type="entry name" value="Cadg"/>
</dbReference>
<dbReference type="GO" id="GO:0016020">
    <property type="term" value="C:membrane"/>
    <property type="evidence" value="ECO:0007669"/>
    <property type="project" value="InterPro"/>
</dbReference>
<feature type="chain" id="PRO_5015173969" evidence="4">
    <location>
        <begin position="23"/>
        <end position="2318"/>
    </location>
</feature>
<dbReference type="SMART" id="SM00560">
    <property type="entry name" value="LamGL"/>
    <property type="match status" value="1"/>
</dbReference>
<evidence type="ECO:0000256" key="4">
    <source>
        <dbReference type="SAM" id="SignalP"/>
    </source>
</evidence>
<dbReference type="InterPro" id="IPR026444">
    <property type="entry name" value="Secre_tail"/>
</dbReference>
<dbReference type="SUPFAM" id="SSF49313">
    <property type="entry name" value="Cadherin-like"/>
    <property type="match status" value="2"/>
</dbReference>
<dbReference type="Pfam" id="PF07691">
    <property type="entry name" value="PA14"/>
    <property type="match status" value="1"/>
</dbReference>
<dbReference type="PANTHER" id="PTHR13817">
    <property type="entry name" value="TITIN"/>
    <property type="match status" value="1"/>
</dbReference>
<evidence type="ECO:0000256" key="3">
    <source>
        <dbReference type="ARBA" id="ARBA00023157"/>
    </source>
</evidence>
<dbReference type="InterPro" id="IPR003961">
    <property type="entry name" value="FN3_dom"/>
</dbReference>
<dbReference type="GO" id="GO:0005509">
    <property type="term" value="F:calcium ion binding"/>
    <property type="evidence" value="ECO:0007669"/>
    <property type="project" value="InterPro"/>
</dbReference>
<reference evidence="8 9" key="1">
    <citation type="submission" date="2018-03" db="EMBL/GenBank/DDBJ databases">
        <title>Genomic Encyclopedia of Archaeal and Bacterial Type Strains, Phase II (KMG-II): from individual species to whole genera.</title>
        <authorList>
            <person name="Goeker M."/>
        </authorList>
    </citation>
    <scope>NUCLEOTIDE SEQUENCE [LARGE SCALE GENOMIC DNA]</scope>
    <source>
        <strain evidence="8 9">DSM 24859</strain>
    </source>
</reference>
<dbReference type="InterPro" id="IPR037524">
    <property type="entry name" value="PA14/GLEYA"/>
</dbReference>
<evidence type="ECO:0000313" key="8">
    <source>
        <dbReference type="EMBL" id="PSL43747.1"/>
    </source>
</evidence>
<feature type="signal peptide" evidence="4">
    <location>
        <begin position="1"/>
        <end position="22"/>
    </location>
</feature>
<dbReference type="PROSITE" id="PS51820">
    <property type="entry name" value="PA14"/>
    <property type="match status" value="1"/>
</dbReference>
<dbReference type="Pfam" id="PF05345">
    <property type="entry name" value="He_PIG"/>
    <property type="match status" value="2"/>
</dbReference>
<dbReference type="InterPro" id="IPR006558">
    <property type="entry name" value="LamG-like"/>
</dbReference>
<keyword evidence="2" id="KW-0677">Repeat</keyword>
<dbReference type="Pfam" id="PF18962">
    <property type="entry name" value="Por_Secre_tail"/>
    <property type="match status" value="1"/>
</dbReference>
<evidence type="ECO:0000259" key="6">
    <source>
        <dbReference type="PROSITE" id="PS50853"/>
    </source>
</evidence>
<dbReference type="InterPro" id="IPR013320">
    <property type="entry name" value="ConA-like_dom_sf"/>
</dbReference>
<feature type="domain" description="Fibronectin type-III" evidence="6">
    <location>
        <begin position="552"/>
        <end position="639"/>
    </location>
</feature>
<dbReference type="InterPro" id="IPR029058">
    <property type="entry name" value="AB_hydrolase_fold"/>
</dbReference>
<dbReference type="PANTHER" id="PTHR13817:SF73">
    <property type="entry name" value="FIBRONECTIN TYPE-III DOMAIN-CONTAINING PROTEIN"/>
    <property type="match status" value="1"/>
</dbReference>
<evidence type="ECO:0000256" key="2">
    <source>
        <dbReference type="ARBA" id="ARBA00022737"/>
    </source>
</evidence>
<dbReference type="InterPro" id="IPR015919">
    <property type="entry name" value="Cadherin-like_sf"/>
</dbReference>
<dbReference type="GO" id="GO:0005975">
    <property type="term" value="P:carbohydrate metabolic process"/>
    <property type="evidence" value="ECO:0007669"/>
    <property type="project" value="UniProtKB-ARBA"/>
</dbReference>
<dbReference type="SMART" id="SM00736">
    <property type="entry name" value="CADG"/>
    <property type="match status" value="2"/>
</dbReference>
<keyword evidence="1 4" id="KW-0732">Signal</keyword>
<keyword evidence="9" id="KW-1185">Reference proteome</keyword>
<dbReference type="SUPFAM" id="SSF49265">
    <property type="entry name" value="Fibronectin type III"/>
    <property type="match status" value="4"/>
</dbReference>
<dbReference type="InterPro" id="IPR036116">
    <property type="entry name" value="FN3_sf"/>
</dbReference>
<feature type="domain" description="Fibronectin type-III" evidence="6">
    <location>
        <begin position="1565"/>
        <end position="1660"/>
    </location>
</feature>
<dbReference type="Pfam" id="PF17963">
    <property type="entry name" value="Big_9"/>
    <property type="match status" value="1"/>
</dbReference>
<dbReference type="EMBL" id="PYAW01000007">
    <property type="protein sequence ID" value="PSL43747.1"/>
    <property type="molecule type" value="Genomic_DNA"/>
</dbReference>
<dbReference type="PROSITE" id="PS50853">
    <property type="entry name" value="FN3"/>
    <property type="match status" value="6"/>
</dbReference>
<dbReference type="InterPro" id="IPR013783">
    <property type="entry name" value="Ig-like_fold"/>
</dbReference>
<dbReference type="SUPFAM" id="SSF49899">
    <property type="entry name" value="Concanavalin A-like lectins/glucanases"/>
    <property type="match status" value="1"/>
</dbReference>
<dbReference type="SMART" id="SM00060">
    <property type="entry name" value="FN3"/>
    <property type="match status" value="6"/>
</dbReference>
<sequence length="2318" mass="247675">MKRLLPLIISFLLLFITGKTIAQSVLNPNDPIVIYNSASPPAQPPYGQIGKWVKTVRVTWWNTNGFKAYFYKGMAFRLKFPKTYQPGVVDGKKYPVYVFYHGRGEGAPIYDNDFQLSHGGDVFNAAVNNGLYDGFLLYPQSTDGTWGTNYYDNVAELLNIMATEVKADLNRVTVNGLSEGGYATWEFMLRYPKLVAGALPMSGIAIGYNSGINSFKFTPVWLFQGGKDGAPAPYTAQQMVNTEHTAGGNFTYKLYPTLGHNTWDSAWQEPDFIPFMNRASILKPWALFGRTTFCPNDTINVVIGIAPGFDGYEWQKDGVTINGATTNQTTVTAFGTYSVRVKRGTVWSEFSPTPLQITPKTATQTPPITIDPLASNVLPAPDGSTTVTLHLPAGYVTYEWQKTGNPQDIGTTPSIAVGPGSYIARVTEQYGCSSNFSAPYTVVSASGANPPDAISGLTVSTQSQTSLLLNWIDKPNPVYNETAFEVYRSATTGGPYKLVAKVNTDVLTYTDNGLNPNTTYYYVIRPINGNGAAPVSVEANGKTSADTTAPTAPANLTVTGTTNNSVTLTWAAATDNIAVTGYDLYINNMKAYSFAGNILTATAYGLVTRQVYNFYVIARDAAGNQSTPSGQVTAGTVNKGLTYKYYQGSWSTLPDFNALTPITTGNVANVDLTPRLQDVNYGLLWQGFITIPIAGTYTFETTSDDGSRFYFNKAYTASAVPTVNNDGLHGAVSVSSAPLNLQPGVYPIAATYFQAGGGESMILRWKCTQLGINSLTTIPNQYLGDTLTIPGNAPAAPGNLGATAVSFNKITLNWVDNSNNETGFEIYRSLTNTGTFGIIGKVNAKVTTFDDINVAPGTRYFYKIKAIGKFGESAMVGGYPYTAVWLLNNSYEDVSYSNNAMTGSGTTFSTISKEGTNSLAFNGTSNYASIGGTASGFLHDTFSVRTVALWIKANALDNNRIIFDMGGSDNGLALRINANKLEAAIASGNTSVTASAAFTSTDWTHVAVVYTGSSLRLYINGALSASANTSFSIVNTTTNDSRVGQNNGTNAFNSTGVFYNGNIDYFTVINQALSQGEIGQLATNSLPLPTALTAPLPAPPAAPSNLVATGTSPNTINLTWKDNATNATGFRIERSFGATNNFLLLTNVGPATNGNGAYKDSALFANQQYVYRIRATGDGGNSAFTANATGQTLNTPPVLDPIANQSARYDVVSRININAKDADGDPITYTTANLPAFVTLVQDITGVYLNVAPSVTLQGTYINLTVYAADNHGGKDSTVFNLTINDNYSPVIAAIPNVTLNEGDKQQLSLSATDQNAGDSLRWSGIGFPSFITITGNNRTATLNIQPGYADAGTYTVKVKTDDNNGGIDTKTLTVTVITKNPNYKLFVRFKHQTDAPAPWNNITGKDTYGLLNDNGDATSANLRIQSDNWFTWNEGSNTGNNSGVFPDVVLKEYYFFGSYPGIFTSANSIDMKLTGLDTTRQYSFKFMAGSNWSVQANNGTTVFTMNGVSKSVAVQGNTSTTVNFDTIRPNLSGEITFTASVANGTLVGYLNGFEVDAILNDGTKPAASNNLTVTQQNGVALLNWTNLAYNATSYEVHRAADSLGTYTLLQSLPGTSVTSYNDSTTQGSHVYYYKVRAVNSNGVSAFSNIAGVSIPAKPPVITTIADVKVRAGATQTVNITAKGDGQNVVTLSVTGLPNFGSFTDNGGGAGTFTFNPSVDNLGSYPITVTATDNLGASAQQTFNVNVTDANTTSTYFNFASTNPAGAPWNNISGFPYGGVKITNAVDETGTITNMGMTFLENWENDAPNIGMSTSENTGIYPDAVMQSAIYEGSSTLHTIKVTGLDQNKRYNFVFFSSVNYGINGTTTFVINGTTLTLNASYNTSKTVQINRITANSSGEVNIQVSKASGASYAYLNAMVVESYDNTLAIVNPLNLVARANDPKQITLTWSDRANNETGYEVWRAVSGSSYALVTTVGANVTGYTDNGLLANTKYYYKVRAINGGGQSGYSNMSSATTLAFKILVNFSQSKAAPAPWNNTNVPPQLGVVLSNMKDGNSAPTGVGIEIINNFDGTYAAGINTGNNSGIYPDNVMIENYGVFPGNHARFNVTGLNQTLRYNLVFFSSSVEVTDITTKYTVNGTRMTYLNAALNKSGTVTLYDIAPDQNGNIVIDIDPGTATSGYGLIAALTIQGHLDPATQHENGPSSLQPLARNTLLSAAPVVVSKNEEKEEFGTVKVYPNPFTTQFNVDIELKKATSVKVEIFDLSGKLLQTVFTPSVQTGISTLRINTAHSVQTTGMYILRITGNSNNPKVVKLFKQ</sequence>
<dbReference type="Gene3D" id="2.60.40.10">
    <property type="entry name" value="Immunoglobulins"/>
    <property type="match status" value="9"/>
</dbReference>
<comment type="caution">
    <text evidence="8">The sequence shown here is derived from an EMBL/GenBank/DDBJ whole genome shotgun (WGS) entry which is preliminary data.</text>
</comment>
<dbReference type="CDD" id="cd00063">
    <property type="entry name" value="FN3"/>
    <property type="match status" value="5"/>
</dbReference>
<gene>
    <name evidence="8" type="ORF">CLV51_10757</name>
</gene>
<dbReference type="SUPFAM" id="SSF53474">
    <property type="entry name" value="alpha/beta-Hydrolases"/>
    <property type="match status" value="1"/>
</dbReference>
<proteinExistence type="predicted"/>
<feature type="domain" description="PA14" evidence="7">
    <location>
        <begin position="636"/>
        <end position="782"/>
    </location>
</feature>
<dbReference type="InterPro" id="IPR007110">
    <property type="entry name" value="Ig-like_dom"/>
</dbReference>
<evidence type="ECO:0000259" key="7">
    <source>
        <dbReference type="PROSITE" id="PS51820"/>
    </source>
</evidence>
<protein>
    <submittedName>
        <fullName evidence="8">Fibronectin type III domain protein</fullName>
    </submittedName>
</protein>
<dbReference type="Proteomes" id="UP000240971">
    <property type="component" value="Unassembled WGS sequence"/>
</dbReference>
<dbReference type="NCBIfam" id="TIGR04183">
    <property type="entry name" value="Por_Secre_tail"/>
    <property type="match status" value="1"/>
</dbReference>
<dbReference type="InterPro" id="IPR050964">
    <property type="entry name" value="Striated_Muscle_Regulatory"/>
</dbReference>
<dbReference type="GO" id="GO:0004553">
    <property type="term" value="F:hydrolase activity, hydrolyzing O-glycosyl compounds"/>
    <property type="evidence" value="ECO:0007669"/>
    <property type="project" value="UniProtKB-ARBA"/>
</dbReference>
<dbReference type="Pfam" id="PF13385">
    <property type="entry name" value="Laminin_G_3"/>
    <property type="match status" value="1"/>
</dbReference>
<dbReference type="Gene3D" id="3.90.182.10">
    <property type="entry name" value="Toxin - Anthrax Protective Antigen,domain 1"/>
    <property type="match status" value="1"/>
</dbReference>
<dbReference type="PROSITE" id="PS50835">
    <property type="entry name" value="IG_LIKE"/>
    <property type="match status" value="1"/>
</dbReference>
<dbReference type="InterPro" id="IPR011658">
    <property type="entry name" value="PA14_dom"/>
</dbReference>
<feature type="domain" description="Fibronectin type-III" evidence="6">
    <location>
        <begin position="1102"/>
        <end position="1195"/>
    </location>
</feature>
<dbReference type="OrthoDB" id="9803616at2"/>
<feature type="domain" description="Ig-like" evidence="5">
    <location>
        <begin position="1290"/>
        <end position="1374"/>
    </location>
</feature>
<dbReference type="RefSeq" id="WP_106530728.1">
    <property type="nucleotide sequence ID" value="NZ_PYAW01000007.1"/>
</dbReference>
<dbReference type="SMART" id="SM00758">
    <property type="entry name" value="PA14"/>
    <property type="match status" value="1"/>
</dbReference>
<evidence type="ECO:0000256" key="1">
    <source>
        <dbReference type="ARBA" id="ARBA00022729"/>
    </source>
</evidence>
<dbReference type="Gene3D" id="3.40.50.1820">
    <property type="entry name" value="alpha/beta hydrolase"/>
    <property type="match status" value="1"/>
</dbReference>
<keyword evidence="3" id="KW-1015">Disulfide bond</keyword>
<organism evidence="8 9">
    <name type="scientific">Chitinophaga niastensis</name>
    <dbReference type="NCBI Taxonomy" id="536980"/>
    <lineage>
        <taxon>Bacteria</taxon>
        <taxon>Pseudomonadati</taxon>
        <taxon>Bacteroidota</taxon>
        <taxon>Chitinophagia</taxon>
        <taxon>Chitinophagales</taxon>
        <taxon>Chitinophagaceae</taxon>
        <taxon>Chitinophaga</taxon>
    </lineage>
</organism>
<accession>A0A2P8HBZ2</accession>
<evidence type="ECO:0000259" key="5">
    <source>
        <dbReference type="PROSITE" id="PS50835"/>
    </source>
</evidence>
<feature type="domain" description="Fibronectin type-III" evidence="6">
    <location>
        <begin position="1932"/>
        <end position="2021"/>
    </location>
</feature>
<dbReference type="Pfam" id="PF00041">
    <property type="entry name" value="fn3"/>
    <property type="match status" value="2"/>
</dbReference>
<name>A0A2P8HBZ2_CHINA</name>
<feature type="domain" description="Fibronectin type-III" evidence="6">
    <location>
        <begin position="453"/>
        <end position="546"/>
    </location>
</feature>
<evidence type="ECO:0000313" key="9">
    <source>
        <dbReference type="Proteomes" id="UP000240971"/>
    </source>
</evidence>
<feature type="domain" description="Fibronectin type-III" evidence="6">
    <location>
        <begin position="796"/>
        <end position="893"/>
    </location>
</feature>